<dbReference type="RefSeq" id="XP_002956703.1">
    <property type="nucleotide sequence ID" value="XM_002956657.1"/>
</dbReference>
<dbReference type="EMBL" id="GL378384">
    <property type="protein sequence ID" value="EFJ42305.1"/>
    <property type="molecule type" value="Genomic_DNA"/>
</dbReference>
<keyword evidence="3" id="KW-0812">Transmembrane</keyword>
<evidence type="ECO:0000313" key="5">
    <source>
        <dbReference type="EMBL" id="EFJ42305.1"/>
    </source>
</evidence>
<dbReference type="InterPro" id="IPR000340">
    <property type="entry name" value="Dual-sp_phosphatase_cat-dom"/>
</dbReference>
<name>D8UDF9_VOLCA</name>
<dbReference type="Pfam" id="PF00782">
    <property type="entry name" value="DSPc"/>
    <property type="match status" value="1"/>
</dbReference>
<dbReference type="PROSITE" id="PS00383">
    <property type="entry name" value="TYR_PHOSPHATASE_1"/>
    <property type="match status" value="1"/>
</dbReference>
<dbReference type="GO" id="GO:0004721">
    <property type="term" value="F:phosphoprotein phosphatase activity"/>
    <property type="evidence" value="ECO:0007669"/>
    <property type="project" value="UniProtKB-KW"/>
</dbReference>
<sequence length="400" mass="41398">MERCFLFLSRFVLLGFLSVTVDNVVSSTSRGQLNRELLRCASVMVLGYSAFVGYTVALAASRLLAGSSTKLLGKRSSSGIIHPLGWLMMLPYHLGLRVKLGVQRLISSEALYNRVLPGWYIGGWPWSGSELPPDSPSVLDCTCELPRTHRNRYMCLPIWDTQAPTPALIERGVAFALTERALGKSVYVHCAHGHGRSALLLIACLLEAGHVATWEEGLAVLKAARPRVHLNSRQRQALEGWVHSRGGRDGVQMQALSSAVAGGGGGGNTPLSSAVVTMPAVVNGSMVVLRRGSAGGVSDGGSGVGGAGNTDVSARVHLLADTRDPRGSEAFAAQCGTAGTASYGGLESRLSGLAAAASGVLHSASNLPLTEPLRNGASQVSAAAAAAAAAAAVAGGKKLS</sequence>
<dbReference type="InParanoid" id="D8UDF9"/>
<dbReference type="PANTHER" id="PTHR47216">
    <property type="match status" value="1"/>
</dbReference>
<dbReference type="Proteomes" id="UP000001058">
    <property type="component" value="Unassembled WGS sequence"/>
</dbReference>
<dbReference type="CDD" id="cd14527">
    <property type="entry name" value="DSP_bac"/>
    <property type="match status" value="1"/>
</dbReference>
<evidence type="ECO:0000256" key="3">
    <source>
        <dbReference type="SAM" id="Phobius"/>
    </source>
</evidence>
<keyword evidence="2" id="KW-0904">Protein phosphatase</keyword>
<dbReference type="InterPro" id="IPR020422">
    <property type="entry name" value="TYR_PHOSPHATASE_DUAL_dom"/>
</dbReference>
<dbReference type="InterPro" id="IPR029021">
    <property type="entry name" value="Prot-tyrosine_phosphatase-like"/>
</dbReference>
<dbReference type="AlphaFoldDB" id="D8UDF9"/>
<gene>
    <name evidence="5" type="ORF">VOLCADRAFT_121563</name>
</gene>
<reference evidence="5 6" key="1">
    <citation type="journal article" date="2010" name="Science">
        <title>Genomic analysis of organismal complexity in the multicellular green alga Volvox carteri.</title>
        <authorList>
            <person name="Prochnik S.E."/>
            <person name="Umen J."/>
            <person name="Nedelcu A.M."/>
            <person name="Hallmann A."/>
            <person name="Miller S.M."/>
            <person name="Nishii I."/>
            <person name="Ferris P."/>
            <person name="Kuo A."/>
            <person name="Mitros T."/>
            <person name="Fritz-Laylin L.K."/>
            <person name="Hellsten U."/>
            <person name="Chapman J."/>
            <person name="Simakov O."/>
            <person name="Rensing S.A."/>
            <person name="Terry A."/>
            <person name="Pangilinan J."/>
            <person name="Kapitonov V."/>
            <person name="Jurka J."/>
            <person name="Salamov A."/>
            <person name="Shapiro H."/>
            <person name="Schmutz J."/>
            <person name="Grimwood J."/>
            <person name="Lindquist E."/>
            <person name="Lucas S."/>
            <person name="Grigoriev I.V."/>
            <person name="Schmitt R."/>
            <person name="Kirk D."/>
            <person name="Rokhsar D.S."/>
        </authorList>
    </citation>
    <scope>NUCLEOTIDE SEQUENCE [LARGE SCALE GENOMIC DNA]</scope>
    <source>
        <strain evidence="6">f. Nagariensis / Eve</strain>
    </source>
</reference>
<evidence type="ECO:0000256" key="2">
    <source>
        <dbReference type="ARBA" id="ARBA00022912"/>
    </source>
</evidence>
<proteinExistence type="predicted"/>
<dbReference type="OrthoDB" id="1890923at2759"/>
<evidence type="ECO:0000259" key="4">
    <source>
        <dbReference type="PROSITE" id="PS50056"/>
    </source>
</evidence>
<keyword evidence="1" id="KW-0378">Hydrolase</keyword>
<dbReference type="InterPro" id="IPR000387">
    <property type="entry name" value="Tyr_Pase_dom"/>
</dbReference>
<feature type="transmembrane region" description="Helical" evidence="3">
    <location>
        <begin position="45"/>
        <end position="65"/>
    </location>
</feature>
<keyword evidence="6" id="KW-1185">Reference proteome</keyword>
<dbReference type="PROSITE" id="PS50056">
    <property type="entry name" value="TYR_PHOSPHATASE_2"/>
    <property type="match status" value="1"/>
</dbReference>
<evidence type="ECO:0000313" key="6">
    <source>
        <dbReference type="Proteomes" id="UP000001058"/>
    </source>
</evidence>
<feature type="domain" description="Tyrosine specific protein phosphatases" evidence="4">
    <location>
        <begin position="183"/>
        <end position="236"/>
    </location>
</feature>
<keyword evidence="3" id="KW-1133">Transmembrane helix</keyword>
<evidence type="ECO:0000256" key="1">
    <source>
        <dbReference type="ARBA" id="ARBA00022801"/>
    </source>
</evidence>
<dbReference type="GeneID" id="9619987"/>
<dbReference type="InterPro" id="IPR016130">
    <property type="entry name" value="Tyr_Pase_AS"/>
</dbReference>
<dbReference type="STRING" id="3068.D8UDF9"/>
<dbReference type="KEGG" id="vcn:VOLCADRAFT_121563"/>
<protein>
    <recommendedName>
        <fullName evidence="4">Tyrosine specific protein phosphatases domain-containing protein</fullName>
    </recommendedName>
</protein>
<dbReference type="eggNOG" id="ENOG502QT3P">
    <property type="taxonomic scope" value="Eukaryota"/>
</dbReference>
<dbReference type="Gene3D" id="3.90.190.10">
    <property type="entry name" value="Protein tyrosine phosphatase superfamily"/>
    <property type="match status" value="1"/>
</dbReference>
<accession>D8UDF9</accession>
<dbReference type="SMART" id="SM00195">
    <property type="entry name" value="DSPc"/>
    <property type="match status" value="1"/>
</dbReference>
<keyword evidence="3" id="KW-0472">Membrane</keyword>
<dbReference type="SUPFAM" id="SSF52799">
    <property type="entry name" value="(Phosphotyrosine protein) phosphatases II"/>
    <property type="match status" value="1"/>
</dbReference>
<dbReference type="PANTHER" id="PTHR47216:SF4">
    <property type="entry name" value="OS01G0859400 PROTEIN"/>
    <property type="match status" value="1"/>
</dbReference>
<organism evidence="6">
    <name type="scientific">Volvox carteri f. nagariensis</name>
    <dbReference type="NCBI Taxonomy" id="3068"/>
    <lineage>
        <taxon>Eukaryota</taxon>
        <taxon>Viridiplantae</taxon>
        <taxon>Chlorophyta</taxon>
        <taxon>core chlorophytes</taxon>
        <taxon>Chlorophyceae</taxon>
        <taxon>CS clade</taxon>
        <taxon>Chlamydomonadales</taxon>
        <taxon>Volvocaceae</taxon>
        <taxon>Volvox</taxon>
    </lineage>
</organism>